<feature type="domain" description="RRM" evidence="4">
    <location>
        <begin position="243"/>
        <end position="368"/>
    </location>
</feature>
<comment type="caution">
    <text evidence="5">The sequence shown here is derived from an EMBL/GenBank/DDBJ whole genome shotgun (WGS) entry which is preliminary data.</text>
</comment>
<feature type="compositionally biased region" description="Basic residues" evidence="3">
    <location>
        <begin position="70"/>
        <end position="80"/>
    </location>
</feature>
<dbReference type="EMBL" id="JANBPK010001004">
    <property type="protein sequence ID" value="KAJ2927346.1"/>
    <property type="molecule type" value="Genomic_DNA"/>
</dbReference>
<evidence type="ECO:0000313" key="5">
    <source>
        <dbReference type="EMBL" id="KAJ2927346.1"/>
    </source>
</evidence>
<organism evidence="5 6">
    <name type="scientific">Candolleomyces eurysporus</name>
    <dbReference type="NCBI Taxonomy" id="2828524"/>
    <lineage>
        <taxon>Eukaryota</taxon>
        <taxon>Fungi</taxon>
        <taxon>Dikarya</taxon>
        <taxon>Basidiomycota</taxon>
        <taxon>Agaricomycotina</taxon>
        <taxon>Agaricomycetes</taxon>
        <taxon>Agaricomycetidae</taxon>
        <taxon>Agaricales</taxon>
        <taxon>Agaricineae</taxon>
        <taxon>Psathyrellaceae</taxon>
        <taxon>Candolleomyces</taxon>
    </lineage>
</organism>
<protein>
    <recommendedName>
        <fullName evidence="4">RRM domain-containing protein</fullName>
    </recommendedName>
</protein>
<accession>A0A9W8J2K4</accession>
<dbReference type="Gene3D" id="3.30.70.330">
    <property type="match status" value="2"/>
</dbReference>
<feature type="compositionally biased region" description="Acidic residues" evidence="3">
    <location>
        <begin position="282"/>
        <end position="297"/>
    </location>
</feature>
<feature type="compositionally biased region" description="Basic residues" evidence="3">
    <location>
        <begin position="26"/>
        <end position="35"/>
    </location>
</feature>
<feature type="compositionally biased region" description="Basic and acidic residues" evidence="3">
    <location>
        <begin position="412"/>
        <end position="432"/>
    </location>
</feature>
<feature type="compositionally biased region" description="Basic and acidic residues" evidence="3">
    <location>
        <begin position="264"/>
        <end position="281"/>
    </location>
</feature>
<reference evidence="5" key="1">
    <citation type="submission" date="2022-06" db="EMBL/GenBank/DDBJ databases">
        <title>Genome Sequence of Candolleomyces eurysporus.</title>
        <authorList>
            <person name="Buettner E."/>
        </authorList>
    </citation>
    <scope>NUCLEOTIDE SEQUENCE</scope>
    <source>
        <strain evidence="5">VTCC 930004</strain>
    </source>
</reference>
<evidence type="ECO:0000256" key="2">
    <source>
        <dbReference type="PROSITE-ProRule" id="PRU00176"/>
    </source>
</evidence>
<evidence type="ECO:0000259" key="4">
    <source>
        <dbReference type="PROSITE" id="PS50102"/>
    </source>
</evidence>
<feature type="non-terminal residue" evidence="5">
    <location>
        <position position="464"/>
    </location>
</feature>
<dbReference type="PANTHER" id="PTHR23236">
    <property type="entry name" value="EUKARYOTIC TRANSLATION INITIATION FACTOR 4B/4H"/>
    <property type="match status" value="1"/>
</dbReference>
<gene>
    <name evidence="5" type="ORF">H1R20_g9747</name>
</gene>
<evidence type="ECO:0000256" key="3">
    <source>
        <dbReference type="SAM" id="MobiDB-lite"/>
    </source>
</evidence>
<feature type="region of interest" description="Disordered" evidence="3">
    <location>
        <begin position="369"/>
        <end position="464"/>
    </location>
</feature>
<dbReference type="InterPro" id="IPR012677">
    <property type="entry name" value="Nucleotide-bd_a/b_plait_sf"/>
</dbReference>
<feature type="compositionally biased region" description="Polar residues" evidence="3">
    <location>
        <begin position="454"/>
        <end position="464"/>
    </location>
</feature>
<sequence>MASSSSASSSSASSSRDSSSPEPPKTKVKSLKRKAQQAQNDSECDDSDSDSDLDSSQTAENDEPPLSHAERRKQKKKAQKLKAAAEDPSSSSSKKRKLKDGSAVATGSKKDVPVKTPRQNSVWVGNLSFKTTQENLRTFFESAGEVTRINMPMKPASRPNLPRENKGFAYVDFATPEAKAAAVALSEHPLAGRKLLIKDGGDFQGRPIAPGVDVKTNDNDLAQKVHSKTAQRILKAQKQPPAPTLFVGNLPFETTEDDIRKLLETHRAPPKSAKKDGKEENAEKEEESGKEDEEGEDLENKKQTSKPKSGQKDDVILKIRMGTFEDTGACKGFTFVDFSSIDNATSALINPRNHRFNGRELKVEYAAAAGSKLSKKSDGKARLSKPKPLNGDRNQTLEVNDDEDAMQVVEEPQEKKAKPRPGFKDSERDGRRGSKARPKPGAALALAKRETAAIVQSQGKKTTF</sequence>
<feature type="compositionally biased region" description="Low complexity" evidence="3">
    <location>
        <begin position="1"/>
        <end position="20"/>
    </location>
</feature>
<dbReference type="GO" id="GO:0008143">
    <property type="term" value="F:poly(A) binding"/>
    <property type="evidence" value="ECO:0007669"/>
    <property type="project" value="TreeGrafter"/>
</dbReference>
<dbReference type="Pfam" id="PF00076">
    <property type="entry name" value="RRM_1"/>
    <property type="match status" value="1"/>
</dbReference>
<dbReference type="Proteomes" id="UP001140091">
    <property type="component" value="Unassembled WGS sequence"/>
</dbReference>
<evidence type="ECO:0000313" key="6">
    <source>
        <dbReference type="Proteomes" id="UP001140091"/>
    </source>
</evidence>
<dbReference type="SUPFAM" id="SSF54928">
    <property type="entry name" value="RNA-binding domain, RBD"/>
    <property type="match status" value="2"/>
</dbReference>
<feature type="region of interest" description="Disordered" evidence="3">
    <location>
        <begin position="1"/>
        <end position="117"/>
    </location>
</feature>
<feature type="domain" description="RRM" evidence="4">
    <location>
        <begin position="120"/>
        <end position="202"/>
    </location>
</feature>
<dbReference type="InterPro" id="IPR035979">
    <property type="entry name" value="RBD_domain_sf"/>
</dbReference>
<name>A0A9W8J2K4_9AGAR</name>
<evidence type="ECO:0000256" key="1">
    <source>
        <dbReference type="ARBA" id="ARBA00022884"/>
    </source>
</evidence>
<keyword evidence="6" id="KW-1185">Reference proteome</keyword>
<feature type="compositionally biased region" description="Acidic residues" evidence="3">
    <location>
        <begin position="42"/>
        <end position="53"/>
    </location>
</feature>
<dbReference type="AlphaFoldDB" id="A0A9W8J2K4"/>
<dbReference type="PANTHER" id="PTHR23236:SF12">
    <property type="entry name" value="EUKARYOTIC INITIATION FACTOR 4B-RELATED"/>
    <property type="match status" value="1"/>
</dbReference>
<dbReference type="OrthoDB" id="439808at2759"/>
<keyword evidence="1 2" id="KW-0694">RNA-binding</keyword>
<dbReference type="SMART" id="SM00360">
    <property type="entry name" value="RRM"/>
    <property type="match status" value="2"/>
</dbReference>
<feature type="region of interest" description="Disordered" evidence="3">
    <location>
        <begin position="264"/>
        <end position="316"/>
    </location>
</feature>
<dbReference type="InterPro" id="IPR000504">
    <property type="entry name" value="RRM_dom"/>
</dbReference>
<dbReference type="PROSITE" id="PS50102">
    <property type="entry name" value="RRM"/>
    <property type="match status" value="2"/>
</dbReference>
<proteinExistence type="predicted"/>